<comment type="caution">
    <text evidence="2">The sequence shown here is derived from an EMBL/GenBank/DDBJ whole genome shotgun (WGS) entry which is preliminary data.</text>
</comment>
<gene>
    <name evidence="2" type="ORF">BWK73_49160</name>
</gene>
<sequence>FSARWTGKYLFRDGGTYRFVTDTDQGVRLWVDGVLVIDKWAQQNSKQQKVIKLKAGLHTIKMEYFDSWSVARAKLNWEKLLECTATPENQLCGEFYATTDFSGDVADVMLADQINFDWAGAAPSSFVPSDRFTVRWTGNVRFEKGLYRLLTDVDDGIKVWVDDKLLIDAWSLKAPLYGKQRLLTNMTAGLHKIKVEYLENTGNAKAKIWWEKTPDCSTEIPQGKFCASFYNTKDLTGQVIETRYDDAINFDWKNTSPQTGINADNFSIRWQGKFEFAEGEYTFMAKSDDGFRLWVDGQLLVDAWKLQSATSYTKPIFLTGGLHTVKAEYYEASGAAVAQMSWKALSTQ</sequence>
<dbReference type="InterPro" id="IPR037524">
    <property type="entry name" value="PA14/GLEYA"/>
</dbReference>
<dbReference type="EMBL" id="MTEJ01000668">
    <property type="protein sequence ID" value="OQX00224.1"/>
    <property type="molecule type" value="Genomic_DNA"/>
</dbReference>
<dbReference type="PROSITE" id="PS51820">
    <property type="entry name" value="PA14"/>
    <property type="match status" value="3"/>
</dbReference>
<reference evidence="2 3" key="1">
    <citation type="submission" date="2017-01" db="EMBL/GenBank/DDBJ databases">
        <title>Novel large sulfur bacteria in the metagenomes of groundwater-fed chemosynthetic microbial mats in the Lake Huron basin.</title>
        <authorList>
            <person name="Sharrar A.M."/>
            <person name="Flood B.E."/>
            <person name="Bailey J.V."/>
            <person name="Jones D.S."/>
            <person name="Biddanda B."/>
            <person name="Ruberg S.A."/>
            <person name="Marcus D.N."/>
            <person name="Dick G.J."/>
        </authorList>
    </citation>
    <scope>NUCLEOTIDE SEQUENCE [LARGE SCALE GENOMIC DNA]</scope>
    <source>
        <strain evidence="2">A8</strain>
    </source>
</reference>
<feature type="domain" description="PA14" evidence="1">
    <location>
        <begin position="86"/>
        <end position="224"/>
    </location>
</feature>
<evidence type="ECO:0000313" key="3">
    <source>
        <dbReference type="Proteomes" id="UP000192491"/>
    </source>
</evidence>
<feature type="non-terminal residue" evidence="2">
    <location>
        <position position="1"/>
    </location>
</feature>
<dbReference type="SUPFAM" id="SSF56988">
    <property type="entry name" value="Anthrax protective antigen"/>
    <property type="match status" value="3"/>
</dbReference>
<dbReference type="Proteomes" id="UP000192491">
    <property type="component" value="Unassembled WGS sequence"/>
</dbReference>
<feature type="domain" description="PA14" evidence="1">
    <location>
        <begin position="1"/>
        <end position="95"/>
    </location>
</feature>
<dbReference type="AlphaFoldDB" id="A0A1Y1Q904"/>
<dbReference type="SMART" id="SM00758">
    <property type="entry name" value="PA14"/>
    <property type="match status" value="2"/>
</dbReference>
<accession>A0A1Y1Q904</accession>
<protein>
    <recommendedName>
        <fullName evidence="1">PA14 domain-containing protein</fullName>
    </recommendedName>
</protein>
<dbReference type="Pfam" id="PF07691">
    <property type="entry name" value="PA14"/>
    <property type="match status" value="3"/>
</dbReference>
<dbReference type="Gene3D" id="3.90.182.10">
    <property type="entry name" value="Toxin - Anthrax Protective Antigen,domain 1"/>
    <property type="match status" value="3"/>
</dbReference>
<evidence type="ECO:0000259" key="1">
    <source>
        <dbReference type="PROSITE" id="PS51820"/>
    </source>
</evidence>
<organism evidence="2 3">
    <name type="scientific">Thiothrix lacustris</name>
    <dbReference type="NCBI Taxonomy" id="525917"/>
    <lineage>
        <taxon>Bacteria</taxon>
        <taxon>Pseudomonadati</taxon>
        <taxon>Pseudomonadota</taxon>
        <taxon>Gammaproteobacteria</taxon>
        <taxon>Thiotrichales</taxon>
        <taxon>Thiotrichaceae</taxon>
        <taxon>Thiothrix</taxon>
    </lineage>
</organism>
<feature type="domain" description="PA14" evidence="1">
    <location>
        <begin position="220"/>
        <end position="348"/>
    </location>
</feature>
<name>A0A1Y1Q904_9GAMM</name>
<evidence type="ECO:0000313" key="2">
    <source>
        <dbReference type="EMBL" id="OQX00224.1"/>
    </source>
</evidence>
<dbReference type="InterPro" id="IPR011658">
    <property type="entry name" value="PA14_dom"/>
</dbReference>
<proteinExistence type="predicted"/>